<dbReference type="Pfam" id="PF00072">
    <property type="entry name" value="Response_reg"/>
    <property type="match status" value="1"/>
</dbReference>
<keyword evidence="5" id="KW-1185">Reference proteome</keyword>
<dbReference type="SUPFAM" id="SSF52172">
    <property type="entry name" value="CheY-like"/>
    <property type="match status" value="1"/>
</dbReference>
<feature type="domain" description="Response regulatory" evidence="3">
    <location>
        <begin position="5"/>
        <end position="121"/>
    </location>
</feature>
<accession>A0A239APT5</accession>
<proteinExistence type="predicted"/>
<protein>
    <submittedName>
        <fullName evidence="4">Response regulator receiver domain-containing protein</fullName>
    </submittedName>
</protein>
<dbReference type="EMBL" id="FZOC01000004">
    <property type="protein sequence ID" value="SNR97716.1"/>
    <property type="molecule type" value="Genomic_DNA"/>
</dbReference>
<dbReference type="Proteomes" id="UP000198324">
    <property type="component" value="Unassembled WGS sequence"/>
</dbReference>
<organism evidence="4 5">
    <name type="scientific">Humidesulfovibrio mexicanus</name>
    <dbReference type="NCBI Taxonomy" id="147047"/>
    <lineage>
        <taxon>Bacteria</taxon>
        <taxon>Pseudomonadati</taxon>
        <taxon>Thermodesulfobacteriota</taxon>
        <taxon>Desulfovibrionia</taxon>
        <taxon>Desulfovibrionales</taxon>
        <taxon>Desulfovibrionaceae</taxon>
        <taxon>Humidesulfovibrio</taxon>
    </lineage>
</organism>
<dbReference type="AlphaFoldDB" id="A0A239APT5"/>
<name>A0A239APT5_9BACT</name>
<dbReference type="InterPro" id="IPR050595">
    <property type="entry name" value="Bact_response_regulator"/>
</dbReference>
<dbReference type="PANTHER" id="PTHR44591">
    <property type="entry name" value="STRESS RESPONSE REGULATOR PROTEIN 1"/>
    <property type="match status" value="1"/>
</dbReference>
<dbReference type="InterPro" id="IPR011006">
    <property type="entry name" value="CheY-like_superfamily"/>
</dbReference>
<reference evidence="4 5" key="1">
    <citation type="submission" date="2017-06" db="EMBL/GenBank/DDBJ databases">
        <authorList>
            <person name="Kim H.J."/>
            <person name="Triplett B.A."/>
        </authorList>
    </citation>
    <scope>NUCLEOTIDE SEQUENCE [LARGE SCALE GENOMIC DNA]</scope>
    <source>
        <strain evidence="4 5">DSM 13116</strain>
    </source>
</reference>
<gene>
    <name evidence="4" type="ORF">SAMN04488503_2145</name>
</gene>
<evidence type="ECO:0000259" key="3">
    <source>
        <dbReference type="PROSITE" id="PS50110"/>
    </source>
</evidence>
<sequence length="128" mass="14281">MTSPRIMIIDDEERIRQLLFDYLEDYGFSLRACVSAEEALETLTAEPADLCIVDMRLPGMDGRAFILAAQARGLCSKHILHTGSMDFALTPELTARGLGEEDVFFKPCDMALMLKRIRTLLNLPGDDA</sequence>
<feature type="modified residue" description="4-aspartylphosphate" evidence="2">
    <location>
        <position position="54"/>
    </location>
</feature>
<dbReference type="InterPro" id="IPR001789">
    <property type="entry name" value="Sig_transdc_resp-reg_receiver"/>
</dbReference>
<dbReference type="GO" id="GO:0000160">
    <property type="term" value="P:phosphorelay signal transduction system"/>
    <property type="evidence" value="ECO:0007669"/>
    <property type="project" value="InterPro"/>
</dbReference>
<evidence type="ECO:0000313" key="4">
    <source>
        <dbReference type="EMBL" id="SNR97716.1"/>
    </source>
</evidence>
<keyword evidence="1 2" id="KW-0597">Phosphoprotein</keyword>
<evidence type="ECO:0000256" key="1">
    <source>
        <dbReference type="ARBA" id="ARBA00022553"/>
    </source>
</evidence>
<dbReference type="PANTHER" id="PTHR44591:SF3">
    <property type="entry name" value="RESPONSE REGULATORY DOMAIN-CONTAINING PROTEIN"/>
    <property type="match status" value="1"/>
</dbReference>
<evidence type="ECO:0000313" key="5">
    <source>
        <dbReference type="Proteomes" id="UP000198324"/>
    </source>
</evidence>
<dbReference type="SMART" id="SM00448">
    <property type="entry name" value="REC"/>
    <property type="match status" value="1"/>
</dbReference>
<dbReference type="PROSITE" id="PS50110">
    <property type="entry name" value="RESPONSE_REGULATORY"/>
    <property type="match status" value="1"/>
</dbReference>
<evidence type="ECO:0000256" key="2">
    <source>
        <dbReference type="PROSITE-ProRule" id="PRU00169"/>
    </source>
</evidence>
<dbReference type="Gene3D" id="3.40.50.2300">
    <property type="match status" value="1"/>
</dbReference>
<dbReference type="RefSeq" id="WP_089274366.1">
    <property type="nucleotide sequence ID" value="NZ_FZOC01000004.1"/>
</dbReference>
<dbReference type="OrthoDB" id="9802155at2"/>